<dbReference type="AlphaFoldDB" id="A0A397PFT6"/>
<dbReference type="PIRSF" id="PIRSF003085">
    <property type="entry name" value="CMAS"/>
    <property type="match status" value="1"/>
</dbReference>
<dbReference type="GO" id="GO:0032259">
    <property type="term" value="P:methylation"/>
    <property type="evidence" value="ECO:0007669"/>
    <property type="project" value="UniProtKB-KW"/>
</dbReference>
<evidence type="ECO:0000256" key="3">
    <source>
        <dbReference type="ARBA" id="ARBA00022679"/>
    </source>
</evidence>
<evidence type="ECO:0000313" key="8">
    <source>
        <dbReference type="Proteomes" id="UP000266273"/>
    </source>
</evidence>
<keyword evidence="2" id="KW-0489">Methyltransferase</keyword>
<keyword evidence="5" id="KW-0443">Lipid metabolism</keyword>
<evidence type="ECO:0000256" key="6">
    <source>
        <dbReference type="PIRSR" id="PIRSR003085-1"/>
    </source>
</evidence>
<feature type="active site" evidence="6">
    <location>
        <position position="400"/>
    </location>
</feature>
<dbReference type="EMBL" id="QXDF01000003">
    <property type="protein sequence ID" value="RIA47323.1"/>
    <property type="molecule type" value="Genomic_DNA"/>
</dbReference>
<dbReference type="SUPFAM" id="SSF53335">
    <property type="entry name" value="S-adenosyl-L-methionine-dependent methyltransferases"/>
    <property type="match status" value="1"/>
</dbReference>
<reference evidence="7" key="1">
    <citation type="submission" date="2018-08" db="EMBL/GenBank/DDBJ databases">
        <title>Genomic Encyclopedia of Archaeal and Bacterial Type Strains, Phase II (KMG-II): from individual species to whole genera.</title>
        <authorList>
            <person name="Goeker M."/>
        </authorList>
    </citation>
    <scope>NUCLEOTIDE SEQUENCE [LARGE SCALE GENOMIC DNA]</scope>
    <source>
        <strain evidence="7">DSM 5002</strain>
    </source>
</reference>
<evidence type="ECO:0000256" key="5">
    <source>
        <dbReference type="ARBA" id="ARBA00023098"/>
    </source>
</evidence>
<protein>
    <submittedName>
        <fullName evidence="7">Cyclopropane-fatty-acyl-phospholipid synthase</fullName>
    </submittedName>
</protein>
<dbReference type="GO" id="GO:0008610">
    <property type="term" value="P:lipid biosynthetic process"/>
    <property type="evidence" value="ECO:0007669"/>
    <property type="project" value="InterPro"/>
</dbReference>
<comment type="caution">
    <text evidence="7">The sequence shown here is derived from an EMBL/GenBank/DDBJ whole genome shotgun (WGS) entry which is preliminary data.</text>
</comment>
<dbReference type="OrthoDB" id="9782855at2"/>
<name>A0A397PFT6_9HYPH</name>
<sequence length="435" mass="48343">MKAQAQDRQVAAARGLVAHLADHLDLDASVRLWDGTLLPLGRDPRGPLTISIAAPGVIASLLRWPTLDRLIRHYAAGDIELESGSLIDLGHQLEEGGRRKSLKGVSKRRVAAALLSFLLTRAQPPGDARAFAGDADGSGRAQAQNRDFVQFHYDVGNDFYRLFLDERMQYSCAYFTDPANSLDQAQTDKLEMICRKLRLEPGDRVLDIGCGWGGLICYAAEHYGVTAHGITLSPAQLEVAKARIAAQGLSERVTVGLTDYVDISGTYDKVVSVGMYEHIGLANIDKYMRAVRRVLAPDGLFLNHAISRRSKRNRRRFGARAEQRALKRYIFPGGELDDIGHTVQAMEQAGFEVHDVEGWRRHYARTTRLWCERLMARREEAEALVGAPTYRIWTAYLAGCSLAFERGSARIFQTLASRSARGDPPLPPTRADLYR</sequence>
<dbReference type="Proteomes" id="UP000266273">
    <property type="component" value="Unassembled WGS sequence"/>
</dbReference>
<evidence type="ECO:0000256" key="2">
    <source>
        <dbReference type="ARBA" id="ARBA00022603"/>
    </source>
</evidence>
<dbReference type="InterPro" id="IPR029063">
    <property type="entry name" value="SAM-dependent_MTases_sf"/>
</dbReference>
<evidence type="ECO:0000256" key="1">
    <source>
        <dbReference type="ARBA" id="ARBA00010815"/>
    </source>
</evidence>
<gene>
    <name evidence="7" type="ORF">BXY53_2398</name>
</gene>
<organism evidence="7 8">
    <name type="scientific">Dichotomicrobium thermohalophilum</name>
    <dbReference type="NCBI Taxonomy" id="933063"/>
    <lineage>
        <taxon>Bacteria</taxon>
        <taxon>Pseudomonadati</taxon>
        <taxon>Pseudomonadota</taxon>
        <taxon>Alphaproteobacteria</taxon>
        <taxon>Hyphomicrobiales</taxon>
        <taxon>Hyphomicrobiaceae</taxon>
        <taxon>Dichotomicrobium</taxon>
    </lineage>
</organism>
<comment type="similarity">
    <text evidence="1">Belongs to the CFA/CMAS family.</text>
</comment>
<evidence type="ECO:0000256" key="4">
    <source>
        <dbReference type="ARBA" id="ARBA00022691"/>
    </source>
</evidence>
<keyword evidence="8" id="KW-1185">Reference proteome</keyword>
<keyword evidence="4" id="KW-0949">S-adenosyl-L-methionine</keyword>
<dbReference type="Gene3D" id="3.40.50.150">
    <property type="entry name" value="Vaccinia Virus protein VP39"/>
    <property type="match status" value="1"/>
</dbReference>
<dbReference type="Pfam" id="PF02353">
    <property type="entry name" value="CMAS"/>
    <property type="match status" value="1"/>
</dbReference>
<dbReference type="GO" id="GO:0008168">
    <property type="term" value="F:methyltransferase activity"/>
    <property type="evidence" value="ECO:0007669"/>
    <property type="project" value="UniProtKB-KW"/>
</dbReference>
<dbReference type="InterPro" id="IPR050723">
    <property type="entry name" value="CFA/CMAS"/>
</dbReference>
<dbReference type="CDD" id="cd02440">
    <property type="entry name" value="AdoMet_MTases"/>
    <property type="match status" value="1"/>
</dbReference>
<dbReference type="InterPro" id="IPR003333">
    <property type="entry name" value="CMAS"/>
</dbReference>
<keyword evidence="3" id="KW-0808">Transferase</keyword>
<evidence type="ECO:0000313" key="7">
    <source>
        <dbReference type="EMBL" id="RIA47323.1"/>
    </source>
</evidence>
<dbReference type="RefSeq" id="WP_119062210.1">
    <property type="nucleotide sequence ID" value="NZ_QXDF01000003.1"/>
</dbReference>
<dbReference type="PANTHER" id="PTHR43667">
    <property type="entry name" value="CYCLOPROPANE-FATTY-ACYL-PHOSPHOLIPID SYNTHASE"/>
    <property type="match status" value="1"/>
</dbReference>
<dbReference type="PANTHER" id="PTHR43667:SF1">
    <property type="entry name" value="CYCLOPROPANE-FATTY-ACYL-PHOSPHOLIPID SYNTHASE"/>
    <property type="match status" value="1"/>
</dbReference>
<accession>A0A397PFT6</accession>
<proteinExistence type="inferred from homology"/>